<dbReference type="PANTHER" id="PTHR34203">
    <property type="entry name" value="METHYLTRANSFERASE, FKBM FAMILY PROTEIN"/>
    <property type="match status" value="1"/>
</dbReference>
<gene>
    <name evidence="2" type="ORF">C8D86_1257</name>
</gene>
<protein>
    <submittedName>
        <fullName evidence="2">FkbM family methyltransferase</fullName>
    </submittedName>
</protein>
<organism evidence="2 3">
    <name type="scientific">Aquicella lusitana</name>
    <dbReference type="NCBI Taxonomy" id="254246"/>
    <lineage>
        <taxon>Bacteria</taxon>
        <taxon>Pseudomonadati</taxon>
        <taxon>Pseudomonadota</taxon>
        <taxon>Gammaproteobacteria</taxon>
        <taxon>Legionellales</taxon>
        <taxon>Coxiellaceae</taxon>
        <taxon>Aquicella</taxon>
    </lineage>
</organism>
<proteinExistence type="predicted"/>
<dbReference type="EMBL" id="QQAX01000025">
    <property type="protein sequence ID" value="RDI39946.1"/>
    <property type="molecule type" value="Genomic_DNA"/>
</dbReference>
<dbReference type="Pfam" id="PF05050">
    <property type="entry name" value="Methyltransf_21"/>
    <property type="match status" value="1"/>
</dbReference>
<evidence type="ECO:0000313" key="3">
    <source>
        <dbReference type="Proteomes" id="UP000254720"/>
    </source>
</evidence>
<dbReference type="PANTHER" id="PTHR34203:SF15">
    <property type="entry name" value="SLL1173 PROTEIN"/>
    <property type="match status" value="1"/>
</dbReference>
<evidence type="ECO:0000259" key="1">
    <source>
        <dbReference type="Pfam" id="PF05050"/>
    </source>
</evidence>
<evidence type="ECO:0000313" key="2">
    <source>
        <dbReference type="EMBL" id="RDI39946.1"/>
    </source>
</evidence>
<name>A0A370G9T7_9COXI</name>
<dbReference type="Gene3D" id="3.40.50.150">
    <property type="entry name" value="Vaccinia Virus protein VP39"/>
    <property type="match status" value="1"/>
</dbReference>
<keyword evidence="2" id="KW-0489">Methyltransferase</keyword>
<dbReference type="GO" id="GO:0032259">
    <property type="term" value="P:methylation"/>
    <property type="evidence" value="ECO:0007669"/>
    <property type="project" value="UniProtKB-KW"/>
</dbReference>
<dbReference type="InterPro" id="IPR029063">
    <property type="entry name" value="SAM-dependent_MTases_sf"/>
</dbReference>
<keyword evidence="3" id="KW-1185">Reference proteome</keyword>
<dbReference type="InterPro" id="IPR006342">
    <property type="entry name" value="FkbM_mtfrase"/>
</dbReference>
<reference evidence="2 3" key="1">
    <citation type="submission" date="2018-07" db="EMBL/GenBank/DDBJ databases">
        <title>Genomic Encyclopedia of Type Strains, Phase IV (KMG-IV): sequencing the most valuable type-strain genomes for metagenomic binning, comparative biology and taxonomic classification.</title>
        <authorList>
            <person name="Goeker M."/>
        </authorList>
    </citation>
    <scope>NUCLEOTIDE SEQUENCE [LARGE SCALE GENOMIC DNA]</scope>
    <source>
        <strain evidence="2 3">DSM 16500</strain>
    </source>
</reference>
<feature type="domain" description="Methyltransferase FkbM" evidence="1">
    <location>
        <begin position="59"/>
        <end position="225"/>
    </location>
</feature>
<dbReference type="GO" id="GO:0008168">
    <property type="term" value="F:methyltransferase activity"/>
    <property type="evidence" value="ECO:0007669"/>
    <property type="project" value="UniProtKB-KW"/>
</dbReference>
<sequence length="252" mass="28280">MTKSIANLGLGEIKTGFFKQHVIHYLANGSGWRFDTLLAKEPETIEWIESFKPGELLWDIGANVGIYSIYAAKCGIRVIAFEPHFANYLQLCINVMLNNLQDMVMPLCLALSNQKAVSTINLASIEFGTSMSSFGSNLDFRGNPYVPIFKQGMIGYDIDSFIDEFKLNYPNHFKIDVDGIELDIVKGAKQTFANQNVRSVSIELIDTDQEQVNGVTSILSQAGFNFIHKKQNAAFATPQTRDVMNFLYKRRA</sequence>
<dbReference type="NCBIfam" id="TIGR01444">
    <property type="entry name" value="fkbM_fam"/>
    <property type="match status" value="1"/>
</dbReference>
<dbReference type="RefSeq" id="WP_114835154.1">
    <property type="nucleotide sequence ID" value="NZ_LR699116.1"/>
</dbReference>
<keyword evidence="2" id="KW-0808">Transferase</keyword>
<dbReference type="Proteomes" id="UP000254720">
    <property type="component" value="Unassembled WGS sequence"/>
</dbReference>
<dbReference type="AlphaFoldDB" id="A0A370G9T7"/>
<dbReference type="InterPro" id="IPR052514">
    <property type="entry name" value="SAM-dependent_MTase"/>
</dbReference>
<dbReference type="OrthoDB" id="4104638at2"/>
<comment type="caution">
    <text evidence="2">The sequence shown here is derived from an EMBL/GenBank/DDBJ whole genome shotgun (WGS) entry which is preliminary data.</text>
</comment>
<dbReference type="SUPFAM" id="SSF53335">
    <property type="entry name" value="S-adenosyl-L-methionine-dependent methyltransferases"/>
    <property type="match status" value="1"/>
</dbReference>
<accession>A0A370G9T7</accession>